<dbReference type="GO" id="GO:0008757">
    <property type="term" value="F:S-adenosylmethionine-dependent methyltransferase activity"/>
    <property type="evidence" value="ECO:0007669"/>
    <property type="project" value="UniProtKB-ARBA"/>
</dbReference>
<evidence type="ECO:0000256" key="1">
    <source>
        <dbReference type="ARBA" id="ARBA00022603"/>
    </source>
</evidence>
<dbReference type="GO" id="GO:0032259">
    <property type="term" value="P:methylation"/>
    <property type="evidence" value="ECO:0007669"/>
    <property type="project" value="UniProtKB-KW"/>
</dbReference>
<dbReference type="GO" id="GO:0008170">
    <property type="term" value="F:N-methyltransferase activity"/>
    <property type="evidence" value="ECO:0007669"/>
    <property type="project" value="UniProtKB-ARBA"/>
</dbReference>
<name>A0AA39F4N0_MICHY</name>
<dbReference type="Proteomes" id="UP001168972">
    <property type="component" value="Unassembled WGS sequence"/>
</dbReference>
<evidence type="ECO:0000256" key="3">
    <source>
        <dbReference type="ARBA" id="ARBA00022691"/>
    </source>
</evidence>
<dbReference type="GO" id="GO:0005737">
    <property type="term" value="C:cytoplasm"/>
    <property type="evidence" value="ECO:0007669"/>
    <property type="project" value="TreeGrafter"/>
</dbReference>
<evidence type="ECO:0000256" key="5">
    <source>
        <dbReference type="ARBA" id="ARBA00022771"/>
    </source>
</evidence>
<evidence type="ECO:0008006" key="12">
    <source>
        <dbReference type="Google" id="ProtNLM"/>
    </source>
</evidence>
<sequence>MTTDPVIEMIKRAVEHFRITGDFDYLDEPKDWVDYKDDEKTVKRALNYFQLTRSESFEVLSPDELKSFEKAIEFIEKGNEQYREGNPWKDSLELYTEGVIYAPPNSNELARAYANRSAALYSGGLYDDAILDIGRALEIGYPDDLKAKLYVRRAQCFFALNKKICPDLERDVANAREWLSKMNPNGKKRVTEILDQNFSDVSSIKAPFEKIDYQRFLPKPLEGNKKLMGVSDAVELQYSEKYGRQVVATRDIKAGEAIFMHKAYASIVETEVLHKYCWHCVKRVWAGVPCHQCVSVIYCNENCRDEAWQEYHDIECLIVPVITDKMRQMGQSTWGLLTLKITVKVYKEAGSIAKLKEKIDKLKTKQDPIEKCFSGNVFDNLKYDAIYSLSRNTNCVYTSLFVVALLLSLAKNTEIFGKKYDNIKDFRNNKYMLFMGALIMRHVDLCLSNTKRDYIIDENKKKIIRGTEMVPFFCFFNHSCDPNAILYKSGNVNAMFTGQQIKKGEQIFIAYQNPYWAKFTVRERKMDLKKCFNFICECNACKHDWDLESIKSFPTRIIKGWPSSLKKKLDYLRNAPNNTNFLVSLTPTDAMTNSIKISAGIEMMNICQKYMKYPSQQMMALKTEIFHCYENSHY</sequence>
<dbReference type="Gene3D" id="1.25.40.10">
    <property type="entry name" value="Tetratricopeptide repeat domain"/>
    <property type="match status" value="1"/>
</dbReference>
<keyword evidence="3" id="KW-0949">S-adenosyl-L-methionine</keyword>
<dbReference type="SUPFAM" id="SSF82199">
    <property type="entry name" value="SET domain"/>
    <property type="match status" value="1"/>
</dbReference>
<evidence type="ECO:0000259" key="8">
    <source>
        <dbReference type="PROSITE" id="PS50280"/>
    </source>
</evidence>
<feature type="domain" description="SET" evidence="8">
    <location>
        <begin position="232"/>
        <end position="512"/>
    </location>
</feature>
<dbReference type="InterPro" id="IPR001214">
    <property type="entry name" value="SET_dom"/>
</dbReference>
<dbReference type="Gene3D" id="6.10.140.2220">
    <property type="match status" value="1"/>
</dbReference>
<organism evidence="10 11">
    <name type="scientific">Microctonus hyperodae</name>
    <name type="common">Parasitoid wasp</name>
    <dbReference type="NCBI Taxonomy" id="165561"/>
    <lineage>
        <taxon>Eukaryota</taxon>
        <taxon>Metazoa</taxon>
        <taxon>Ecdysozoa</taxon>
        <taxon>Arthropoda</taxon>
        <taxon>Hexapoda</taxon>
        <taxon>Insecta</taxon>
        <taxon>Pterygota</taxon>
        <taxon>Neoptera</taxon>
        <taxon>Endopterygota</taxon>
        <taxon>Hymenoptera</taxon>
        <taxon>Apocrita</taxon>
        <taxon>Ichneumonoidea</taxon>
        <taxon>Braconidae</taxon>
        <taxon>Euphorinae</taxon>
        <taxon>Microctonus</taxon>
    </lineage>
</organism>
<dbReference type="SUPFAM" id="SSF48452">
    <property type="entry name" value="TPR-like"/>
    <property type="match status" value="1"/>
</dbReference>
<evidence type="ECO:0000256" key="2">
    <source>
        <dbReference type="ARBA" id="ARBA00022679"/>
    </source>
</evidence>
<dbReference type="InterPro" id="IPR011990">
    <property type="entry name" value="TPR-like_helical_dom_sf"/>
</dbReference>
<dbReference type="Gene3D" id="1.10.220.160">
    <property type="match status" value="1"/>
</dbReference>
<keyword evidence="6" id="KW-0862">Zinc</keyword>
<reference evidence="10" key="1">
    <citation type="journal article" date="2023" name="bioRxiv">
        <title>Scaffold-level genome assemblies of two parasitoid biocontrol wasps reveal the parthenogenesis mechanism and an associated novel virus.</title>
        <authorList>
            <person name="Inwood S."/>
            <person name="Skelly J."/>
            <person name="Guhlin J."/>
            <person name="Harrop T."/>
            <person name="Goldson S."/>
            <person name="Dearden P."/>
        </authorList>
    </citation>
    <scope>NUCLEOTIDE SEQUENCE</scope>
    <source>
        <strain evidence="10">Lincoln</strain>
        <tissue evidence="10">Whole body</tissue>
    </source>
</reference>
<comment type="caution">
    <text evidence="10">The sequence shown here is derived from an EMBL/GenBank/DDBJ whole genome shotgun (WGS) entry which is preliminary data.</text>
</comment>
<dbReference type="InterPro" id="IPR052097">
    <property type="entry name" value="SET-MYND_domain_protein"/>
</dbReference>
<dbReference type="PROSITE" id="PS50280">
    <property type="entry name" value="SET"/>
    <property type="match status" value="1"/>
</dbReference>
<dbReference type="InterPro" id="IPR002893">
    <property type="entry name" value="Znf_MYND"/>
</dbReference>
<keyword evidence="2" id="KW-0808">Transferase</keyword>
<reference evidence="10" key="2">
    <citation type="submission" date="2023-03" db="EMBL/GenBank/DDBJ databases">
        <authorList>
            <person name="Inwood S.N."/>
            <person name="Skelly J.G."/>
            <person name="Guhlin J."/>
            <person name="Harrop T.W.R."/>
            <person name="Goldson S.G."/>
            <person name="Dearden P.K."/>
        </authorList>
    </citation>
    <scope>NUCLEOTIDE SEQUENCE</scope>
    <source>
        <strain evidence="10">Lincoln</strain>
        <tissue evidence="10">Whole body</tissue>
    </source>
</reference>
<dbReference type="GO" id="GO:0008276">
    <property type="term" value="F:protein methyltransferase activity"/>
    <property type="evidence" value="ECO:0007669"/>
    <property type="project" value="UniProtKB-ARBA"/>
</dbReference>
<dbReference type="EMBL" id="JAQQBR010001833">
    <property type="protein sequence ID" value="KAK0162888.1"/>
    <property type="molecule type" value="Genomic_DNA"/>
</dbReference>
<keyword evidence="11" id="KW-1185">Reference proteome</keyword>
<feature type="domain" description="MYND-type" evidence="9">
    <location>
        <begin position="277"/>
        <end position="316"/>
    </location>
</feature>
<keyword evidence="4" id="KW-0479">Metal-binding</keyword>
<evidence type="ECO:0000313" key="10">
    <source>
        <dbReference type="EMBL" id="KAK0162888.1"/>
    </source>
</evidence>
<gene>
    <name evidence="10" type="ORF">PV327_006622</name>
</gene>
<dbReference type="Gene3D" id="2.170.270.10">
    <property type="entry name" value="SET domain"/>
    <property type="match status" value="1"/>
</dbReference>
<dbReference type="Pfam" id="PF00856">
    <property type="entry name" value="SET"/>
    <property type="match status" value="1"/>
</dbReference>
<dbReference type="SUPFAM" id="SSF144232">
    <property type="entry name" value="HIT/MYND zinc finger-like"/>
    <property type="match status" value="1"/>
</dbReference>
<keyword evidence="1" id="KW-0489">Methyltransferase</keyword>
<dbReference type="AlphaFoldDB" id="A0AA39F4N0"/>
<dbReference type="PANTHER" id="PTHR46165">
    <property type="entry name" value="SET AND MYND DOMAIN-CONTAINING PROTEIN 4"/>
    <property type="match status" value="1"/>
</dbReference>
<dbReference type="GO" id="GO:0008270">
    <property type="term" value="F:zinc ion binding"/>
    <property type="evidence" value="ECO:0007669"/>
    <property type="project" value="UniProtKB-KW"/>
</dbReference>
<accession>A0AA39F4N0</accession>
<dbReference type="GO" id="GO:0042826">
    <property type="term" value="F:histone deacetylase binding"/>
    <property type="evidence" value="ECO:0007669"/>
    <property type="project" value="TreeGrafter"/>
</dbReference>
<dbReference type="PROSITE" id="PS50865">
    <property type="entry name" value="ZF_MYND_2"/>
    <property type="match status" value="1"/>
</dbReference>
<evidence type="ECO:0000256" key="6">
    <source>
        <dbReference type="ARBA" id="ARBA00022833"/>
    </source>
</evidence>
<dbReference type="Pfam" id="PF01753">
    <property type="entry name" value="zf-MYND"/>
    <property type="match status" value="1"/>
</dbReference>
<dbReference type="PANTHER" id="PTHR46165:SF2">
    <property type="entry name" value="SET AND MYND DOMAIN-CONTAINING PROTEIN 4"/>
    <property type="match status" value="1"/>
</dbReference>
<evidence type="ECO:0000259" key="9">
    <source>
        <dbReference type="PROSITE" id="PS50865"/>
    </source>
</evidence>
<keyword evidence="5 7" id="KW-0863">Zinc-finger</keyword>
<evidence type="ECO:0000256" key="7">
    <source>
        <dbReference type="PROSITE-ProRule" id="PRU00134"/>
    </source>
</evidence>
<dbReference type="GO" id="GO:0005634">
    <property type="term" value="C:nucleus"/>
    <property type="evidence" value="ECO:0007669"/>
    <property type="project" value="TreeGrafter"/>
</dbReference>
<proteinExistence type="predicted"/>
<dbReference type="InterPro" id="IPR046341">
    <property type="entry name" value="SET_dom_sf"/>
</dbReference>
<evidence type="ECO:0000256" key="4">
    <source>
        <dbReference type="ARBA" id="ARBA00022723"/>
    </source>
</evidence>
<evidence type="ECO:0000313" key="11">
    <source>
        <dbReference type="Proteomes" id="UP001168972"/>
    </source>
</evidence>
<protein>
    <recommendedName>
        <fullName evidence="12">SET and MYND domain-containing protein 4</fullName>
    </recommendedName>
</protein>